<dbReference type="InterPro" id="IPR029058">
    <property type="entry name" value="AB_hydrolase_fold"/>
</dbReference>
<evidence type="ECO:0000313" key="2">
    <source>
        <dbReference type="EMBL" id="AVP56839.1"/>
    </source>
</evidence>
<proteinExistence type="predicted"/>
<dbReference type="EMBL" id="CP027792">
    <property type="protein sequence ID" value="AVP56839.1"/>
    <property type="molecule type" value="Genomic_DNA"/>
</dbReference>
<name>A0A2P1NIE3_9BURK</name>
<gene>
    <name evidence="2" type="ORF">C7H73_03575</name>
</gene>
<sequence>MTNARWQRWLVATQLLLMAAWALAWWPHSRALALAGALALPLLARLAMVPQFVLMARVVRRAGGTPPTARQLLRAWWAEAGWAARVFGWWQPFRHRTLPDWLPPPPASASAPRGVVLVHGFLCNRGFWLPWLRLLRARGHACVAVTLEPPFAGIDDYAGTLDEAVRRVEQATGRAPLIVAHSMGGLAVRAWLRAVPGARGRIHRVATLGTPHQGTWAARHARSANGRQMRLHSPWLQALAASEDAALRGRFVCWHSDCDNVVYPAAAAQLPGAQLRPIAGAAHVELAFHPQVVSEVLALLEL</sequence>
<dbReference type="Pfam" id="PF00561">
    <property type="entry name" value="Abhydrolase_1"/>
    <property type="match status" value="1"/>
</dbReference>
<dbReference type="Gene3D" id="3.40.50.1820">
    <property type="entry name" value="alpha/beta hydrolase"/>
    <property type="match status" value="1"/>
</dbReference>
<dbReference type="Proteomes" id="UP000241829">
    <property type="component" value="Chromosome"/>
</dbReference>
<protein>
    <submittedName>
        <fullName evidence="2">Permease</fullName>
    </submittedName>
</protein>
<dbReference type="KEGG" id="melm:C7H73_03575"/>
<dbReference type="RefSeq" id="WP_106845396.1">
    <property type="nucleotide sequence ID" value="NZ_CP027792.1"/>
</dbReference>
<dbReference type="InterPro" id="IPR000073">
    <property type="entry name" value="AB_hydrolase_1"/>
</dbReference>
<evidence type="ECO:0000313" key="3">
    <source>
        <dbReference type="Proteomes" id="UP000241829"/>
    </source>
</evidence>
<dbReference type="PANTHER" id="PTHR37946">
    <property type="entry name" value="SLL1969 PROTEIN"/>
    <property type="match status" value="1"/>
</dbReference>
<evidence type="ECO:0000259" key="1">
    <source>
        <dbReference type="Pfam" id="PF00561"/>
    </source>
</evidence>
<feature type="domain" description="AB hydrolase-1" evidence="1">
    <location>
        <begin position="115"/>
        <end position="215"/>
    </location>
</feature>
<accession>A0A2P1NIE3</accession>
<organism evidence="2 3">
    <name type="scientific">Pulveribacter suum</name>
    <dbReference type="NCBI Taxonomy" id="2116657"/>
    <lineage>
        <taxon>Bacteria</taxon>
        <taxon>Pseudomonadati</taxon>
        <taxon>Pseudomonadota</taxon>
        <taxon>Betaproteobacteria</taxon>
        <taxon>Burkholderiales</taxon>
        <taxon>Comamonadaceae</taxon>
        <taxon>Pulveribacter</taxon>
    </lineage>
</organism>
<dbReference type="PANTHER" id="PTHR37946:SF1">
    <property type="entry name" value="SLL1969 PROTEIN"/>
    <property type="match status" value="1"/>
</dbReference>
<keyword evidence="3" id="KW-1185">Reference proteome</keyword>
<reference evidence="3" key="1">
    <citation type="submission" date="2018-03" db="EMBL/GenBank/DDBJ databases">
        <title>Genome sequencing of Melaminivora sp. strain SC2-7.</title>
        <authorList>
            <person name="Kim S.-J."/>
            <person name="Heo J."/>
            <person name="Ahn J.-H."/>
            <person name="Kwon S.-W."/>
        </authorList>
    </citation>
    <scope>NUCLEOTIDE SEQUENCE [LARGE SCALE GENOMIC DNA]</scope>
    <source>
        <strain evidence="3">SC2-7</strain>
    </source>
</reference>
<dbReference type="SUPFAM" id="SSF53474">
    <property type="entry name" value="alpha/beta-Hydrolases"/>
    <property type="match status" value="1"/>
</dbReference>
<dbReference type="OrthoDB" id="275181at2"/>
<dbReference type="AlphaFoldDB" id="A0A2P1NIE3"/>